<protein>
    <submittedName>
        <fullName evidence="1">Uncharacterized protein</fullName>
    </submittedName>
</protein>
<organism evidence="1 2">
    <name type="scientific">Vigna mungo</name>
    <name type="common">Black gram</name>
    <name type="synonym">Phaseolus mungo</name>
    <dbReference type="NCBI Taxonomy" id="3915"/>
    <lineage>
        <taxon>Eukaryota</taxon>
        <taxon>Viridiplantae</taxon>
        <taxon>Streptophyta</taxon>
        <taxon>Embryophyta</taxon>
        <taxon>Tracheophyta</taxon>
        <taxon>Spermatophyta</taxon>
        <taxon>Magnoliopsida</taxon>
        <taxon>eudicotyledons</taxon>
        <taxon>Gunneridae</taxon>
        <taxon>Pentapetalae</taxon>
        <taxon>rosids</taxon>
        <taxon>fabids</taxon>
        <taxon>Fabales</taxon>
        <taxon>Fabaceae</taxon>
        <taxon>Papilionoideae</taxon>
        <taxon>50 kb inversion clade</taxon>
        <taxon>NPAAA clade</taxon>
        <taxon>indigoferoid/millettioid clade</taxon>
        <taxon>Phaseoleae</taxon>
        <taxon>Vigna</taxon>
    </lineage>
</organism>
<reference evidence="1 2" key="1">
    <citation type="journal article" date="2023" name="Life. Sci Alliance">
        <title>Evolutionary insights into 3D genome organization and epigenetic landscape of Vigna mungo.</title>
        <authorList>
            <person name="Junaid A."/>
            <person name="Singh B."/>
            <person name="Bhatia S."/>
        </authorList>
    </citation>
    <scope>NUCLEOTIDE SEQUENCE [LARGE SCALE GENOMIC DNA]</scope>
    <source>
        <strain evidence="1">Urdbean</strain>
    </source>
</reference>
<feature type="non-terminal residue" evidence="1">
    <location>
        <position position="1"/>
    </location>
</feature>
<dbReference type="EMBL" id="CP144697">
    <property type="protein sequence ID" value="WVZ14852.1"/>
    <property type="molecule type" value="Genomic_DNA"/>
</dbReference>
<accession>A0AAQ3S2A3</accession>
<dbReference type="Proteomes" id="UP001374535">
    <property type="component" value="Chromosome 4"/>
</dbReference>
<name>A0AAQ3S2A3_VIGMU</name>
<evidence type="ECO:0000313" key="1">
    <source>
        <dbReference type="EMBL" id="WVZ14852.1"/>
    </source>
</evidence>
<gene>
    <name evidence="1" type="ORF">V8G54_012418</name>
</gene>
<sequence length="111" mass="13426">LWCCRLHHVPWQEGRSRRCWIHFGNRTRRRRRRMRHRPCLRGRPRVQGCLRHGGRCQTILVRRGSEHRVVLENEVVTNVESEVKEMDLAQKRRKCYFGSKRLQKGKSDITP</sequence>
<dbReference type="AlphaFoldDB" id="A0AAQ3S2A3"/>
<keyword evidence="2" id="KW-1185">Reference proteome</keyword>
<evidence type="ECO:0000313" key="2">
    <source>
        <dbReference type="Proteomes" id="UP001374535"/>
    </source>
</evidence>
<proteinExistence type="predicted"/>